<evidence type="ECO:0000313" key="1">
    <source>
        <dbReference type="EMBL" id="KAF2396059.1"/>
    </source>
</evidence>
<dbReference type="AlphaFoldDB" id="A0A6G1HJM3"/>
<gene>
    <name evidence="1" type="ORF">EJ06DRAFT_534477</name>
</gene>
<dbReference type="EMBL" id="ML996709">
    <property type="protein sequence ID" value="KAF2396059.1"/>
    <property type="molecule type" value="Genomic_DNA"/>
</dbReference>
<accession>A0A6G1HJM3</accession>
<proteinExistence type="predicted"/>
<evidence type="ECO:0000313" key="2">
    <source>
        <dbReference type="Proteomes" id="UP000799640"/>
    </source>
</evidence>
<keyword evidence="2" id="KW-1185">Reference proteome</keyword>
<sequence>MRGPLEYPASIPLPLSNCHSSWNDGTNSTHKMTNKDGSDVLDVRGPLEYPALMPLPLSNDHTSWDAGTIVSSDGNMQHCGTPAWDLYDKLEEHMEFLRLAYDYKESFGKIGELREMLRDVRRERELDHGNLVSFVPVMEWMEKELKLRMVRSHEILEQLKEPAEGIGKAHPAVRSYVLAHLMAVGLGSGRVATLLERA</sequence>
<reference evidence="1" key="1">
    <citation type="journal article" date="2020" name="Stud. Mycol.">
        <title>101 Dothideomycetes genomes: a test case for predicting lifestyles and emergence of pathogens.</title>
        <authorList>
            <person name="Haridas S."/>
            <person name="Albert R."/>
            <person name="Binder M."/>
            <person name="Bloem J."/>
            <person name="Labutti K."/>
            <person name="Salamov A."/>
            <person name="Andreopoulos B."/>
            <person name="Baker S."/>
            <person name="Barry K."/>
            <person name="Bills G."/>
            <person name="Bluhm B."/>
            <person name="Cannon C."/>
            <person name="Castanera R."/>
            <person name="Culley D."/>
            <person name="Daum C."/>
            <person name="Ezra D."/>
            <person name="Gonzalez J."/>
            <person name="Henrissat B."/>
            <person name="Kuo A."/>
            <person name="Liang C."/>
            <person name="Lipzen A."/>
            <person name="Lutzoni F."/>
            <person name="Magnuson J."/>
            <person name="Mondo S."/>
            <person name="Nolan M."/>
            <person name="Ohm R."/>
            <person name="Pangilinan J."/>
            <person name="Park H.-J."/>
            <person name="Ramirez L."/>
            <person name="Alfaro M."/>
            <person name="Sun H."/>
            <person name="Tritt A."/>
            <person name="Yoshinaga Y."/>
            <person name="Zwiers L.-H."/>
            <person name="Turgeon B."/>
            <person name="Goodwin S."/>
            <person name="Spatafora J."/>
            <person name="Crous P."/>
            <person name="Grigoriev I."/>
        </authorList>
    </citation>
    <scope>NUCLEOTIDE SEQUENCE</scope>
    <source>
        <strain evidence="1">CBS 262.69</strain>
    </source>
</reference>
<protein>
    <submittedName>
        <fullName evidence="1">Uncharacterized protein</fullName>
    </submittedName>
</protein>
<dbReference type="Proteomes" id="UP000799640">
    <property type="component" value="Unassembled WGS sequence"/>
</dbReference>
<name>A0A6G1HJM3_9PEZI</name>
<organism evidence="1 2">
    <name type="scientific">Trichodelitschia bisporula</name>
    <dbReference type="NCBI Taxonomy" id="703511"/>
    <lineage>
        <taxon>Eukaryota</taxon>
        <taxon>Fungi</taxon>
        <taxon>Dikarya</taxon>
        <taxon>Ascomycota</taxon>
        <taxon>Pezizomycotina</taxon>
        <taxon>Dothideomycetes</taxon>
        <taxon>Dothideomycetes incertae sedis</taxon>
        <taxon>Phaeotrichales</taxon>
        <taxon>Phaeotrichaceae</taxon>
        <taxon>Trichodelitschia</taxon>
    </lineage>
</organism>